<dbReference type="PANTHER" id="PTHR37833:SF1">
    <property type="entry name" value="SIGNAL PEPTIDE PROTEIN"/>
    <property type="match status" value="1"/>
</dbReference>
<dbReference type="AlphaFoldDB" id="A0A1U7CPL2"/>
<reference evidence="2" key="1">
    <citation type="submission" date="2016-12" db="EMBL/GenBank/DDBJ databases">
        <title>Comparative genomics of four Isosphaeraceae planctomycetes: a common pool of plasmids and glycoside hydrolase genes.</title>
        <authorList>
            <person name="Ivanova A."/>
        </authorList>
    </citation>
    <scope>NUCLEOTIDE SEQUENCE [LARGE SCALE GENOMIC DNA]</scope>
    <source>
        <strain evidence="2">PX4</strain>
    </source>
</reference>
<dbReference type="EMBL" id="CP019082">
    <property type="protein sequence ID" value="APW60872.1"/>
    <property type="molecule type" value="Genomic_DNA"/>
</dbReference>
<dbReference type="OrthoDB" id="215317at2"/>
<evidence type="ECO:0000313" key="2">
    <source>
        <dbReference type="Proteomes" id="UP000186309"/>
    </source>
</evidence>
<dbReference type="KEGG" id="pbor:BSF38_02364"/>
<protein>
    <recommendedName>
        <fullName evidence="3">DUF1573 domain-containing protein</fullName>
    </recommendedName>
</protein>
<dbReference type="InterPro" id="IPR013783">
    <property type="entry name" value="Ig-like_fold"/>
</dbReference>
<gene>
    <name evidence="1" type="ORF">BSF38_02364</name>
</gene>
<sequence length="364" mass="39323">MLRWVILAVVVVVLTVAATLVGSLVPASGTKSYLPVAPVKTGPAPKAKIDGELTHEFGSMPQESEGKHSWTIKNDGEGDLELWKGTSTCMCTFAKFKDGEKAVLKPGESTDIDVVWKTNHTNGDFRKGANIETNDPNLASIPLFVHGKVNPPIVLMPGEAVDMHAVDSQNPKTVFVALYSPDRPETKITDIKTSKPGLLIAEATSMSEEDLKLGKIKAGHKVHIKVKQGFPIGTMREEVVIHTDHPLRPEIKITVVGSVSGPISVLPERLRMVNVKTSEGATGEITLLVRGGKSVNFEVARKPDKLNVSIEPNDSADRKGRYRVKVDVPQGTAPGYIDEEIIIKTDFPDVGELKIPVNILISAG</sequence>
<dbReference type="Proteomes" id="UP000186309">
    <property type="component" value="Chromosome"/>
</dbReference>
<dbReference type="Gene3D" id="2.60.40.10">
    <property type="entry name" value="Immunoglobulins"/>
    <property type="match status" value="1"/>
</dbReference>
<organism evidence="1 2">
    <name type="scientific">Paludisphaera borealis</name>
    <dbReference type="NCBI Taxonomy" id="1387353"/>
    <lineage>
        <taxon>Bacteria</taxon>
        <taxon>Pseudomonadati</taxon>
        <taxon>Planctomycetota</taxon>
        <taxon>Planctomycetia</taxon>
        <taxon>Isosphaerales</taxon>
        <taxon>Isosphaeraceae</taxon>
        <taxon>Paludisphaera</taxon>
    </lineage>
</organism>
<evidence type="ECO:0008006" key="3">
    <source>
        <dbReference type="Google" id="ProtNLM"/>
    </source>
</evidence>
<dbReference type="STRING" id="1387353.BSF38_02364"/>
<proteinExistence type="predicted"/>
<dbReference type="InterPro" id="IPR011467">
    <property type="entry name" value="DUF1573"/>
</dbReference>
<name>A0A1U7CPL2_9BACT</name>
<evidence type="ECO:0000313" key="1">
    <source>
        <dbReference type="EMBL" id="APW60872.1"/>
    </source>
</evidence>
<keyword evidence="2" id="KW-1185">Reference proteome</keyword>
<dbReference type="RefSeq" id="WP_076345799.1">
    <property type="nucleotide sequence ID" value="NZ_CP019082.1"/>
</dbReference>
<accession>A0A1U7CPL2</accession>
<dbReference type="Pfam" id="PF07610">
    <property type="entry name" value="DUF1573"/>
    <property type="match status" value="1"/>
</dbReference>
<dbReference type="PANTHER" id="PTHR37833">
    <property type="entry name" value="LIPOPROTEIN-RELATED"/>
    <property type="match status" value="1"/>
</dbReference>